<evidence type="ECO:0000256" key="1">
    <source>
        <dbReference type="SAM" id="Phobius"/>
    </source>
</evidence>
<reference evidence="3" key="1">
    <citation type="submission" date="2017-09" db="EMBL/GenBank/DDBJ databases">
        <title>Depth-based differentiation of microbial function through sediment-hosted aquifers and enrichment of novel symbionts in the deep terrestrial subsurface.</title>
        <authorList>
            <person name="Probst A.J."/>
            <person name="Ladd B."/>
            <person name="Jarett J.K."/>
            <person name="Geller-Mcgrath D.E."/>
            <person name="Sieber C.M.K."/>
            <person name="Emerson J.B."/>
            <person name="Anantharaman K."/>
            <person name="Thomas B.C."/>
            <person name="Malmstrom R."/>
            <person name="Stieglmeier M."/>
            <person name="Klingl A."/>
            <person name="Woyke T."/>
            <person name="Ryan C.M."/>
            <person name="Banfield J.F."/>
        </authorList>
    </citation>
    <scope>NUCLEOTIDE SEQUENCE [LARGE SCALE GENOMIC DNA]</scope>
</reference>
<comment type="caution">
    <text evidence="2">The sequence shown here is derived from an EMBL/GenBank/DDBJ whole genome shotgun (WGS) entry which is preliminary data.</text>
</comment>
<name>A0A2M6WUS6_9BACT</name>
<evidence type="ECO:0000313" key="3">
    <source>
        <dbReference type="Proteomes" id="UP000230481"/>
    </source>
</evidence>
<feature type="transmembrane region" description="Helical" evidence="1">
    <location>
        <begin position="28"/>
        <end position="49"/>
    </location>
</feature>
<sequence length="229" mass="24613">MLIQTWSEVLTQSFKDLWLGVVDFVPNLIVALIIFIIGWIIGAVIGRVIDQIIRSLKVDNALRGAGLGEAFGRAGFEINSGRFLGGLVKYFVIVVFLVASLDVLGLTQVNTFLQEVVLLYLPQVIVAVLILLVAAVIAEIMQRLVIGGAKAAHIKSSNFLGSVTKWSIWVFAILAALFQLGVATAFVQTLFTGIVIALALAVGLSFGLGGQEAASKYIEKLRGDISDRN</sequence>
<dbReference type="EMBL" id="PFAA01000050">
    <property type="protein sequence ID" value="PIT96538.1"/>
    <property type="molecule type" value="Genomic_DNA"/>
</dbReference>
<keyword evidence="1" id="KW-0812">Transmembrane</keyword>
<evidence type="ECO:0008006" key="4">
    <source>
        <dbReference type="Google" id="ProtNLM"/>
    </source>
</evidence>
<feature type="transmembrane region" description="Helical" evidence="1">
    <location>
        <begin position="87"/>
        <end position="106"/>
    </location>
</feature>
<keyword evidence="1" id="KW-0472">Membrane</keyword>
<feature type="transmembrane region" description="Helical" evidence="1">
    <location>
        <begin position="159"/>
        <end position="180"/>
    </location>
</feature>
<dbReference type="AlphaFoldDB" id="A0A2M6WUS6"/>
<feature type="transmembrane region" description="Helical" evidence="1">
    <location>
        <begin position="118"/>
        <end position="138"/>
    </location>
</feature>
<protein>
    <recommendedName>
        <fullName evidence="4">Small-conductance mechanosensitive ion channel</fullName>
    </recommendedName>
</protein>
<dbReference type="InterPro" id="IPR008910">
    <property type="entry name" value="MSC_TM_helix"/>
</dbReference>
<accession>A0A2M6WUS6</accession>
<gene>
    <name evidence="2" type="ORF">COT82_02690</name>
</gene>
<dbReference type="InterPro" id="IPR045275">
    <property type="entry name" value="MscS_archaea/bacteria_type"/>
</dbReference>
<dbReference type="Pfam" id="PF05552">
    <property type="entry name" value="MS_channel_1st_1"/>
    <property type="match status" value="2"/>
</dbReference>
<dbReference type="PANTHER" id="PTHR30221">
    <property type="entry name" value="SMALL-CONDUCTANCE MECHANOSENSITIVE CHANNEL"/>
    <property type="match status" value="1"/>
</dbReference>
<organism evidence="2 3">
    <name type="scientific">Candidatus Campbellbacteria bacterium CG10_big_fil_rev_8_21_14_0_10_35_52</name>
    <dbReference type="NCBI Taxonomy" id="1974527"/>
    <lineage>
        <taxon>Bacteria</taxon>
        <taxon>Candidatus Campbelliibacteriota</taxon>
    </lineage>
</organism>
<dbReference type="GO" id="GO:0008381">
    <property type="term" value="F:mechanosensitive monoatomic ion channel activity"/>
    <property type="evidence" value="ECO:0007669"/>
    <property type="project" value="InterPro"/>
</dbReference>
<dbReference type="Proteomes" id="UP000230481">
    <property type="component" value="Unassembled WGS sequence"/>
</dbReference>
<evidence type="ECO:0000313" key="2">
    <source>
        <dbReference type="EMBL" id="PIT96538.1"/>
    </source>
</evidence>
<feature type="transmembrane region" description="Helical" evidence="1">
    <location>
        <begin position="186"/>
        <end position="208"/>
    </location>
</feature>
<dbReference type="Gene3D" id="1.10.287.1260">
    <property type="match status" value="2"/>
</dbReference>
<keyword evidence="1" id="KW-1133">Transmembrane helix</keyword>
<proteinExistence type="predicted"/>
<dbReference type="PANTHER" id="PTHR30221:SF1">
    <property type="entry name" value="SMALL-CONDUCTANCE MECHANOSENSITIVE CHANNEL"/>
    <property type="match status" value="1"/>
</dbReference>